<keyword evidence="1" id="KW-0732">Signal</keyword>
<dbReference type="VEuPathDB" id="TriTrypDB:Tc_MARK_7069"/>
<feature type="signal peptide" evidence="1">
    <location>
        <begin position="1"/>
        <end position="18"/>
    </location>
</feature>
<evidence type="ECO:0000313" key="2">
    <source>
        <dbReference type="EMBL" id="PWU86904.1"/>
    </source>
</evidence>
<dbReference type="AlphaFoldDB" id="A0A2V2US68"/>
<dbReference type="NCBIfam" id="TIGR01631">
    <property type="entry name" value="Trypano_RHS"/>
    <property type="match status" value="1"/>
</dbReference>
<proteinExistence type="predicted"/>
<reference evidence="2 3" key="1">
    <citation type="journal article" date="2018" name="Microb. Genom.">
        <title>Expanding an expanded genome: long-read sequencing of Trypanosoma cruzi.</title>
        <authorList>
            <person name="Berna L."/>
            <person name="Rodriguez M."/>
            <person name="Chiribao M.L."/>
            <person name="Parodi-Talice A."/>
            <person name="Pita S."/>
            <person name="Rijo G."/>
            <person name="Alvarez-Valin F."/>
            <person name="Robello C."/>
        </authorList>
    </citation>
    <scope>NUCLEOTIDE SEQUENCE [LARGE SCALE GENOMIC DNA]</scope>
    <source>
        <strain evidence="2 3">TCC</strain>
    </source>
</reference>
<dbReference type="VEuPathDB" id="TriTrypDB:TCDM_10967"/>
<dbReference type="VEuPathDB" id="TriTrypDB:TcCL_Unassigned02925"/>
<dbReference type="VEuPathDB" id="TriTrypDB:C3747_512g14"/>
<dbReference type="Proteomes" id="UP000246078">
    <property type="component" value="Unassembled WGS sequence"/>
</dbReference>
<dbReference type="VEuPathDB" id="TriTrypDB:C4B63_105g68"/>
<evidence type="ECO:0000256" key="1">
    <source>
        <dbReference type="SAM" id="SignalP"/>
    </source>
</evidence>
<dbReference type="InterPro" id="IPR006518">
    <property type="entry name" value="Trypano_RHS"/>
</dbReference>
<comment type="caution">
    <text evidence="2">The sequence shown here is derived from an EMBL/GenBank/DDBJ whole genome shotgun (WGS) entry which is preliminary data.</text>
</comment>
<dbReference type="EMBL" id="PRFC01000512">
    <property type="protein sequence ID" value="PWU86904.1"/>
    <property type="molecule type" value="Genomic_DNA"/>
</dbReference>
<sequence length="218" mass="24747">MATKDILLLILGSRGALASRALEQLGLRAFMYGELVIAIVEGLNELPPPSPSKPQDSVLKLNHQGYPTRTVGLKELEGGVTRIPMEYGVLYLPAVENFPLVDGFFFVNSPRKTLVGLQMTTASAHHTITSTVKQFTERLSAYFNDWEELSRDMSWEIIYIQHEISKKITKWQKCNYVNPKNKTDAEKKIVAFWDGKVHQYQFVLTPDFVNKIREMGAQ</sequence>
<protein>
    <submittedName>
        <fullName evidence="2">Putative retrotransposon hot spot (RHS) protein</fullName>
    </submittedName>
</protein>
<name>A0A2V2US68_TRYCR</name>
<gene>
    <name evidence="2" type="ORF">C3747_512g14</name>
</gene>
<organism evidence="2 3">
    <name type="scientific">Trypanosoma cruzi</name>
    <dbReference type="NCBI Taxonomy" id="5693"/>
    <lineage>
        <taxon>Eukaryota</taxon>
        <taxon>Discoba</taxon>
        <taxon>Euglenozoa</taxon>
        <taxon>Kinetoplastea</taxon>
        <taxon>Metakinetoplastina</taxon>
        <taxon>Trypanosomatida</taxon>
        <taxon>Trypanosomatidae</taxon>
        <taxon>Trypanosoma</taxon>
        <taxon>Schizotrypanum</taxon>
    </lineage>
</organism>
<dbReference type="VEuPathDB" id="TriTrypDB:TcG_07190"/>
<evidence type="ECO:0000313" key="3">
    <source>
        <dbReference type="Proteomes" id="UP000246078"/>
    </source>
</evidence>
<accession>A0A2V2US68</accession>
<feature type="chain" id="PRO_5016064968" evidence="1">
    <location>
        <begin position="19"/>
        <end position="218"/>
    </location>
</feature>